<name>A0A183B3L8_9TREM</name>
<dbReference type="FunFam" id="2.60.40.1730:FF:000004">
    <property type="entry name" value="Leukotriene A(4) hydrolase"/>
    <property type="match status" value="1"/>
</dbReference>
<evidence type="ECO:0000259" key="1">
    <source>
        <dbReference type="Pfam" id="PF17900"/>
    </source>
</evidence>
<evidence type="ECO:0000313" key="3">
    <source>
        <dbReference type="Proteomes" id="UP000272942"/>
    </source>
</evidence>
<dbReference type="GO" id="GO:0006508">
    <property type="term" value="P:proteolysis"/>
    <property type="evidence" value="ECO:0007669"/>
    <property type="project" value="InterPro"/>
</dbReference>
<dbReference type="AlphaFoldDB" id="A0A183B3L8"/>
<reference evidence="2 3" key="2">
    <citation type="submission" date="2018-11" db="EMBL/GenBank/DDBJ databases">
        <authorList>
            <consortium name="Pathogen Informatics"/>
        </authorList>
    </citation>
    <scope>NUCLEOTIDE SEQUENCE [LARGE SCALE GENOMIC DNA]</scope>
    <source>
        <strain evidence="2 3">Egypt</strain>
    </source>
</reference>
<protein>
    <submittedName>
        <fullName evidence="4">Peptidase_M1_N domain-containing protein</fullName>
    </submittedName>
</protein>
<dbReference type="PANTHER" id="PTHR45726">
    <property type="entry name" value="LEUKOTRIENE A-4 HYDROLASE"/>
    <property type="match status" value="1"/>
</dbReference>
<dbReference type="InterPro" id="IPR045357">
    <property type="entry name" value="Aminopeptidase_N-like_N"/>
</dbReference>
<dbReference type="Pfam" id="PF17900">
    <property type="entry name" value="Peptidase_M1_N"/>
    <property type="match status" value="1"/>
</dbReference>
<evidence type="ECO:0000313" key="4">
    <source>
        <dbReference type="WBParaSite" id="ECPE_0001384301-mRNA-1"/>
    </source>
</evidence>
<sequence>MSHFHDPSSSADPNLYRIAHVKFDWTVNFDTKTVDGSAVLTVKKVSHDKVNPPLILDCNELSIHSVKIQGHDAKWSVAPHKHSVLGSLLDITVPISEPQFDVEISYRTSPNSSALQWLEPELTADRKLPFMFSQCQAIHARSLFPCQDTPSVKATFEAVVHAPKDAVVVMGGVRTKQPSVSDRGDQWMVYHYEQTIPIPSYLVTIACGDLASE</sequence>
<dbReference type="PRINTS" id="PR00756">
    <property type="entry name" value="ALADIPTASE"/>
</dbReference>
<dbReference type="OrthoDB" id="79562at2759"/>
<dbReference type="InterPro" id="IPR042097">
    <property type="entry name" value="Aminopeptidase_N-like_N_sf"/>
</dbReference>
<reference evidence="4" key="1">
    <citation type="submission" date="2016-06" db="UniProtKB">
        <authorList>
            <consortium name="WormBaseParasite"/>
        </authorList>
    </citation>
    <scope>IDENTIFICATION</scope>
</reference>
<proteinExistence type="predicted"/>
<feature type="domain" description="Aminopeptidase N-like N-terminal" evidence="1">
    <location>
        <begin position="23"/>
        <end position="202"/>
    </location>
</feature>
<gene>
    <name evidence="2" type="ORF">ECPE_LOCUS13803</name>
</gene>
<organism evidence="4">
    <name type="scientific">Echinostoma caproni</name>
    <dbReference type="NCBI Taxonomy" id="27848"/>
    <lineage>
        <taxon>Eukaryota</taxon>
        <taxon>Metazoa</taxon>
        <taxon>Spiralia</taxon>
        <taxon>Lophotrochozoa</taxon>
        <taxon>Platyhelminthes</taxon>
        <taxon>Trematoda</taxon>
        <taxon>Digenea</taxon>
        <taxon>Plagiorchiida</taxon>
        <taxon>Echinostomata</taxon>
        <taxon>Echinostomatoidea</taxon>
        <taxon>Echinostomatidae</taxon>
        <taxon>Echinostoma</taxon>
    </lineage>
</organism>
<dbReference type="Gene3D" id="2.60.40.1730">
    <property type="entry name" value="tricorn interacting facor f3 domain"/>
    <property type="match status" value="1"/>
</dbReference>
<dbReference type="InterPro" id="IPR034015">
    <property type="entry name" value="M1_LTA4H"/>
</dbReference>
<dbReference type="SUPFAM" id="SSF63737">
    <property type="entry name" value="Leukotriene A4 hydrolase N-terminal domain"/>
    <property type="match status" value="1"/>
</dbReference>
<accession>A0A183B3L8</accession>
<keyword evidence="3" id="KW-1185">Reference proteome</keyword>
<dbReference type="EMBL" id="UZAN01055988">
    <property type="protein sequence ID" value="VDP91075.1"/>
    <property type="molecule type" value="Genomic_DNA"/>
</dbReference>
<dbReference type="WBParaSite" id="ECPE_0001384301-mRNA-1">
    <property type="protein sequence ID" value="ECPE_0001384301-mRNA-1"/>
    <property type="gene ID" value="ECPE_0001384301"/>
</dbReference>
<evidence type="ECO:0000313" key="2">
    <source>
        <dbReference type="EMBL" id="VDP91075.1"/>
    </source>
</evidence>
<dbReference type="PANTHER" id="PTHR45726:SF3">
    <property type="entry name" value="LEUKOTRIENE A-4 HYDROLASE"/>
    <property type="match status" value="1"/>
</dbReference>
<dbReference type="Proteomes" id="UP000272942">
    <property type="component" value="Unassembled WGS sequence"/>
</dbReference>
<dbReference type="InterPro" id="IPR001930">
    <property type="entry name" value="Peptidase_M1"/>
</dbReference>